<accession>A0A9P5S9Q3</accession>
<dbReference type="EMBL" id="JAAAUQ010000005">
    <property type="protein sequence ID" value="KAF9157000.1"/>
    <property type="molecule type" value="Genomic_DNA"/>
</dbReference>
<dbReference type="Gene3D" id="3.80.10.10">
    <property type="entry name" value="Ribonuclease Inhibitor"/>
    <property type="match status" value="1"/>
</dbReference>
<protein>
    <recommendedName>
        <fullName evidence="3">F-box protein</fullName>
    </recommendedName>
</protein>
<dbReference type="PANTHER" id="PTHR13318">
    <property type="entry name" value="PARTNER OF PAIRED, ISOFORM B-RELATED"/>
    <property type="match status" value="1"/>
</dbReference>
<comment type="caution">
    <text evidence="1">The sequence shown here is derived from an EMBL/GenBank/DDBJ whole genome shotgun (WGS) entry which is preliminary data.</text>
</comment>
<dbReference type="InterPro" id="IPR032675">
    <property type="entry name" value="LRR_dom_sf"/>
</dbReference>
<proteinExistence type="predicted"/>
<dbReference type="GO" id="GO:0031146">
    <property type="term" value="P:SCF-dependent proteasomal ubiquitin-dependent protein catabolic process"/>
    <property type="evidence" value="ECO:0007669"/>
    <property type="project" value="TreeGrafter"/>
</dbReference>
<dbReference type="AlphaFoldDB" id="A0A9P5S9Q3"/>
<organism evidence="1 2">
    <name type="scientific">Linnemannia schmuckeri</name>
    <dbReference type="NCBI Taxonomy" id="64567"/>
    <lineage>
        <taxon>Eukaryota</taxon>
        <taxon>Fungi</taxon>
        <taxon>Fungi incertae sedis</taxon>
        <taxon>Mucoromycota</taxon>
        <taxon>Mortierellomycotina</taxon>
        <taxon>Mortierellomycetes</taxon>
        <taxon>Mortierellales</taxon>
        <taxon>Mortierellaceae</taxon>
        <taxon>Linnemannia</taxon>
    </lineage>
</organism>
<dbReference type="GO" id="GO:0019005">
    <property type="term" value="C:SCF ubiquitin ligase complex"/>
    <property type="evidence" value="ECO:0007669"/>
    <property type="project" value="TreeGrafter"/>
</dbReference>
<reference evidence="1" key="1">
    <citation type="journal article" date="2020" name="Fungal Divers.">
        <title>Resolving the Mortierellaceae phylogeny through synthesis of multi-gene phylogenetics and phylogenomics.</title>
        <authorList>
            <person name="Vandepol N."/>
            <person name="Liber J."/>
            <person name="Desiro A."/>
            <person name="Na H."/>
            <person name="Kennedy M."/>
            <person name="Barry K."/>
            <person name="Grigoriev I.V."/>
            <person name="Miller A.N."/>
            <person name="O'Donnell K."/>
            <person name="Stajich J.E."/>
            <person name="Bonito G."/>
        </authorList>
    </citation>
    <scope>NUCLEOTIDE SEQUENCE</scope>
    <source>
        <strain evidence="1">NRRL 6426</strain>
    </source>
</reference>
<sequence length="356" mass="40157">MEPVTTRFFNINELVALLTNRLDPRYRNVSATFRPDRSNIFGSDESVFALAKHVHLVRELDLEAISTQVCWILQLSSHLQQITLKRYIFKDDRDICLLTTSIFGLEKLQELSLSWIPIEHPLTLTLFFSCPSSLQALDMELYEYYDQEGEYDDDYGDLGSEEVQSWEKGDGECGLTSAPRRQEPLIQLKSLNLKAVEEDVSVADLLSILQHCPNVSNLAMPKMDEITGTRQVAVAIAGSCPALSDMSYRVFCEGMANGELTLQIMDLLSQQQFKGYRGNEASFELPELDAVSLFRRHSSALQSLSLDGCRNFDSKAIQVLLTDCQALEVLEMRLSVDMIGALHWRMQSESRGSVHG</sequence>
<dbReference type="Proteomes" id="UP000748756">
    <property type="component" value="Unassembled WGS sequence"/>
</dbReference>
<evidence type="ECO:0000313" key="2">
    <source>
        <dbReference type="Proteomes" id="UP000748756"/>
    </source>
</evidence>
<gene>
    <name evidence="1" type="ORF">BG015_008503</name>
</gene>
<keyword evidence="2" id="KW-1185">Reference proteome</keyword>
<evidence type="ECO:0000313" key="1">
    <source>
        <dbReference type="EMBL" id="KAF9157000.1"/>
    </source>
</evidence>
<name>A0A9P5S9Q3_9FUNG</name>
<evidence type="ECO:0008006" key="3">
    <source>
        <dbReference type="Google" id="ProtNLM"/>
    </source>
</evidence>
<dbReference type="SUPFAM" id="SSF52047">
    <property type="entry name" value="RNI-like"/>
    <property type="match status" value="1"/>
</dbReference>